<keyword evidence="1" id="KW-0732">Signal</keyword>
<evidence type="ECO:0000313" key="2">
    <source>
        <dbReference type="EMBL" id="MBO1322955.1"/>
    </source>
</evidence>
<name>A0A8J7QQD8_9BACT</name>
<evidence type="ECO:0008006" key="4">
    <source>
        <dbReference type="Google" id="ProtNLM"/>
    </source>
</evidence>
<proteinExistence type="predicted"/>
<evidence type="ECO:0000256" key="1">
    <source>
        <dbReference type="SAM" id="SignalP"/>
    </source>
</evidence>
<sequence length="179" mass="20794">MKSPLLALFLLFLPGFFTPVSAFDREEGTALVAHLVKRQPANREIMFVEMLFSSSHRDLFFDNKSLDGLAKMLRKTRDKRFQRDFDADAKYRSWLLSNLEELKAYNDSKQDDLVGVALRMNDASLEMNDRLNNLNKRNLLYLIQYAARLPMKQTLSEEPFVISVGQLLPVLRAEYNSRK</sequence>
<feature type="chain" id="PRO_5035250129" description="DUF4142 domain-containing protein" evidence="1">
    <location>
        <begin position="23"/>
        <end position="179"/>
    </location>
</feature>
<comment type="caution">
    <text evidence="2">The sequence shown here is derived from an EMBL/GenBank/DDBJ whole genome shotgun (WGS) entry which is preliminary data.</text>
</comment>
<accession>A0A8J7QQD8</accession>
<dbReference type="RefSeq" id="WP_207862927.1">
    <property type="nucleotide sequence ID" value="NZ_JAFREP010000046.1"/>
</dbReference>
<protein>
    <recommendedName>
        <fullName evidence="4">DUF4142 domain-containing protein</fullName>
    </recommendedName>
</protein>
<dbReference type="AlphaFoldDB" id="A0A8J7QQD8"/>
<gene>
    <name evidence="2" type="ORF">J3U88_31105</name>
</gene>
<keyword evidence="3" id="KW-1185">Reference proteome</keyword>
<reference evidence="2" key="1">
    <citation type="submission" date="2021-03" db="EMBL/GenBank/DDBJ databases">
        <authorList>
            <person name="Wang G."/>
        </authorList>
    </citation>
    <scope>NUCLEOTIDE SEQUENCE</scope>
    <source>
        <strain evidence="2">KCTC 12899</strain>
    </source>
</reference>
<feature type="signal peptide" evidence="1">
    <location>
        <begin position="1"/>
        <end position="22"/>
    </location>
</feature>
<organism evidence="2 3">
    <name type="scientific">Acanthopleuribacter pedis</name>
    <dbReference type="NCBI Taxonomy" id="442870"/>
    <lineage>
        <taxon>Bacteria</taxon>
        <taxon>Pseudomonadati</taxon>
        <taxon>Acidobacteriota</taxon>
        <taxon>Holophagae</taxon>
        <taxon>Acanthopleuribacterales</taxon>
        <taxon>Acanthopleuribacteraceae</taxon>
        <taxon>Acanthopleuribacter</taxon>
    </lineage>
</organism>
<evidence type="ECO:0000313" key="3">
    <source>
        <dbReference type="Proteomes" id="UP000664417"/>
    </source>
</evidence>
<dbReference type="EMBL" id="JAFREP010000046">
    <property type="protein sequence ID" value="MBO1322955.1"/>
    <property type="molecule type" value="Genomic_DNA"/>
</dbReference>
<dbReference type="Proteomes" id="UP000664417">
    <property type="component" value="Unassembled WGS sequence"/>
</dbReference>